<accession>A0A521EE27</accession>
<dbReference type="OrthoDB" id="976750at2"/>
<reference evidence="10 11" key="1">
    <citation type="submission" date="2017-05" db="EMBL/GenBank/DDBJ databases">
        <authorList>
            <person name="Varghese N."/>
            <person name="Submissions S."/>
        </authorList>
    </citation>
    <scope>NUCLEOTIDE SEQUENCE [LARGE SCALE GENOMIC DNA]</scope>
    <source>
        <strain evidence="10 11">DSM 21985</strain>
    </source>
</reference>
<dbReference type="GO" id="GO:1990281">
    <property type="term" value="C:efflux pump complex"/>
    <property type="evidence" value="ECO:0007669"/>
    <property type="project" value="TreeGrafter"/>
</dbReference>
<dbReference type="GO" id="GO:0009279">
    <property type="term" value="C:cell outer membrane"/>
    <property type="evidence" value="ECO:0007669"/>
    <property type="project" value="UniProtKB-SubCell"/>
</dbReference>
<evidence type="ECO:0000256" key="6">
    <source>
        <dbReference type="ARBA" id="ARBA00023136"/>
    </source>
</evidence>
<evidence type="ECO:0000256" key="7">
    <source>
        <dbReference type="ARBA" id="ARBA00023237"/>
    </source>
</evidence>
<dbReference type="InterPro" id="IPR003423">
    <property type="entry name" value="OMP_efflux"/>
</dbReference>
<comment type="similarity">
    <text evidence="2">Belongs to the outer membrane factor (OMF) (TC 1.B.17) family.</text>
</comment>
<dbReference type="PANTHER" id="PTHR30026">
    <property type="entry name" value="OUTER MEMBRANE PROTEIN TOLC"/>
    <property type="match status" value="1"/>
</dbReference>
<evidence type="ECO:0000256" key="3">
    <source>
        <dbReference type="ARBA" id="ARBA00022448"/>
    </source>
</evidence>
<evidence type="ECO:0000313" key="10">
    <source>
        <dbReference type="EMBL" id="SMO81440.1"/>
    </source>
</evidence>
<dbReference type="Proteomes" id="UP000317557">
    <property type="component" value="Unassembled WGS sequence"/>
</dbReference>
<dbReference type="AlphaFoldDB" id="A0A521EE27"/>
<feature type="coiled-coil region" evidence="8">
    <location>
        <begin position="149"/>
        <end position="176"/>
    </location>
</feature>
<comment type="subcellular location">
    <subcellularLocation>
        <location evidence="1">Cell outer membrane</location>
    </subcellularLocation>
</comment>
<proteinExistence type="inferred from homology"/>
<keyword evidence="11" id="KW-1185">Reference proteome</keyword>
<evidence type="ECO:0000256" key="8">
    <source>
        <dbReference type="SAM" id="Coils"/>
    </source>
</evidence>
<evidence type="ECO:0000256" key="5">
    <source>
        <dbReference type="ARBA" id="ARBA00022692"/>
    </source>
</evidence>
<keyword evidence="3" id="KW-0813">Transport</keyword>
<feature type="signal peptide" evidence="9">
    <location>
        <begin position="1"/>
        <end position="18"/>
    </location>
</feature>
<organism evidence="10 11">
    <name type="scientific">Gracilimonas mengyeensis</name>
    <dbReference type="NCBI Taxonomy" id="1302730"/>
    <lineage>
        <taxon>Bacteria</taxon>
        <taxon>Pseudomonadati</taxon>
        <taxon>Balneolota</taxon>
        <taxon>Balneolia</taxon>
        <taxon>Balneolales</taxon>
        <taxon>Balneolaceae</taxon>
        <taxon>Gracilimonas</taxon>
    </lineage>
</organism>
<keyword evidence="6" id="KW-0472">Membrane</keyword>
<dbReference type="GO" id="GO:0015562">
    <property type="term" value="F:efflux transmembrane transporter activity"/>
    <property type="evidence" value="ECO:0007669"/>
    <property type="project" value="InterPro"/>
</dbReference>
<keyword evidence="4" id="KW-1134">Transmembrane beta strand</keyword>
<feature type="chain" id="PRO_5022080688" evidence="9">
    <location>
        <begin position="19"/>
        <end position="426"/>
    </location>
</feature>
<dbReference type="PANTHER" id="PTHR30026:SF20">
    <property type="entry name" value="OUTER MEMBRANE PROTEIN TOLC"/>
    <property type="match status" value="1"/>
</dbReference>
<dbReference type="EMBL" id="FXTP01000011">
    <property type="protein sequence ID" value="SMO81440.1"/>
    <property type="molecule type" value="Genomic_DNA"/>
</dbReference>
<protein>
    <submittedName>
        <fullName evidence="10">Outer membrane protein TolC</fullName>
    </submittedName>
</protein>
<evidence type="ECO:0000256" key="4">
    <source>
        <dbReference type="ARBA" id="ARBA00022452"/>
    </source>
</evidence>
<keyword evidence="7" id="KW-0998">Cell outer membrane</keyword>
<name>A0A521EE27_9BACT</name>
<evidence type="ECO:0000313" key="11">
    <source>
        <dbReference type="Proteomes" id="UP000317557"/>
    </source>
</evidence>
<sequence length="426" mass="48726">MKKAVFIVMFLMPWLATAQQPESILLEYCYQQIETNYPLVDKMEVQRKITKLNQRIARSGLYPEVQLKASASYQSDVTDVPFSTPGTTPPSFSKDHYNLSLEVNQTIFDAGRTRTSEQLERGESAIENAGVKADLWKVRAQMEQVYFSILQLQKNLESTELLLADISEQLEMVRAQVENGVLLPGNALTMEAEQLKIRQQKIRIEHDLQASYEVLSVLIGEPITPKVTLKEPNRDVTAGLYEQEISRPELNVFEERREMLDLQKNLASASKLPVVSAFGTAAYGRPGLDMFNDDLQGYWMVGVRAQWSLKSWTNASKKTEVLAHQQRKIQADEEAFRLSVEGDLSRVHRKITQLEEQIELDEQVLNLREQVVEEKESQLAEGVITTTEYLTELNEASRARLQLELHRVQLHQTVIEYLTKKGISWN</sequence>
<dbReference type="RefSeq" id="WP_142455089.1">
    <property type="nucleotide sequence ID" value="NZ_FXTP01000011.1"/>
</dbReference>
<gene>
    <name evidence="10" type="ORF">SAMN06265219_11195</name>
</gene>
<keyword evidence="9" id="KW-0732">Signal</keyword>
<keyword evidence="5" id="KW-0812">Transmembrane</keyword>
<evidence type="ECO:0000256" key="2">
    <source>
        <dbReference type="ARBA" id="ARBA00007613"/>
    </source>
</evidence>
<evidence type="ECO:0000256" key="9">
    <source>
        <dbReference type="SAM" id="SignalP"/>
    </source>
</evidence>
<dbReference type="GO" id="GO:0015288">
    <property type="term" value="F:porin activity"/>
    <property type="evidence" value="ECO:0007669"/>
    <property type="project" value="TreeGrafter"/>
</dbReference>
<dbReference type="Gene3D" id="1.20.1600.10">
    <property type="entry name" value="Outer membrane efflux proteins (OEP)"/>
    <property type="match status" value="1"/>
</dbReference>
<keyword evidence="8" id="KW-0175">Coiled coil</keyword>
<evidence type="ECO:0000256" key="1">
    <source>
        <dbReference type="ARBA" id="ARBA00004442"/>
    </source>
</evidence>
<dbReference type="Pfam" id="PF02321">
    <property type="entry name" value="OEP"/>
    <property type="match status" value="2"/>
</dbReference>
<dbReference type="InterPro" id="IPR051906">
    <property type="entry name" value="TolC-like"/>
</dbReference>
<dbReference type="SUPFAM" id="SSF56954">
    <property type="entry name" value="Outer membrane efflux proteins (OEP)"/>
    <property type="match status" value="1"/>
</dbReference>